<sequence length="604" mass="65741">MEAIIEESIFRLSVQQHTLFVKPNGICLPLVRDVNRLPLSPLQSEIVSPLSSDGILCSKDMTRNRSQEQNTTQQVGSFLMGWLGIIQKGDISRFSDLLAIGLTTGFLGSLTTFSGWNQKMLELASNGKWAFVVIGYSTDILLVVSCVYVGVASAKGFRWLRIRLGTCTKSSCKVDFKILRSAILLLLILLLSLLWAVGIALLKTGIEAQKTSAQLWLACIVGPPGVWLRWFLAGYNGRGFGRAGSMKWVPFDTLTANVLAAIILAGLATIKKAVSTKGCDIIINGIQLGFLGCLSTVSTFVAEVYAMNQSNHPCRAYAYTVVTILLSFVLGTLDPVSVICAVIRDVNMAFASLSQETTSSGVQITEGTGKLPKVSPSVGESSTCSEAEIYLFGGCITSWKVSNGRDLLFVRPDAVFNGKKPISGGIPHCFPQFGPGPMQQHGFARNTDWSIVDSENIEGNPILTLELKDSPYSRSMWDFSFQALFKVAAVTGASVKGLKGCKTLNKDLDPSNPSEGKEESELVTFPGFVDCIYLDAPNELKLDNGLGDTVLIKNTYWSDAVLWNPHLQMEACYKDFVCVENAKIGKVQLEPEQSWVAEQEMSIC</sequence>
<keyword evidence="2" id="KW-1185">Reference proteome</keyword>
<evidence type="ECO:0000313" key="1">
    <source>
        <dbReference type="EMBL" id="KAJ8645964.1"/>
    </source>
</evidence>
<organism evidence="1 2">
    <name type="scientific">Persea americana</name>
    <name type="common">Avocado</name>
    <dbReference type="NCBI Taxonomy" id="3435"/>
    <lineage>
        <taxon>Eukaryota</taxon>
        <taxon>Viridiplantae</taxon>
        <taxon>Streptophyta</taxon>
        <taxon>Embryophyta</taxon>
        <taxon>Tracheophyta</taxon>
        <taxon>Spermatophyta</taxon>
        <taxon>Magnoliopsida</taxon>
        <taxon>Magnoliidae</taxon>
        <taxon>Laurales</taxon>
        <taxon>Lauraceae</taxon>
        <taxon>Persea</taxon>
    </lineage>
</organism>
<evidence type="ECO:0000313" key="2">
    <source>
        <dbReference type="Proteomes" id="UP001234297"/>
    </source>
</evidence>
<dbReference type="EMBL" id="CM056810">
    <property type="protein sequence ID" value="KAJ8645964.1"/>
    <property type="molecule type" value="Genomic_DNA"/>
</dbReference>
<proteinExistence type="predicted"/>
<protein>
    <submittedName>
        <fullName evidence="1">Uncharacterized protein</fullName>
    </submittedName>
</protein>
<reference evidence="1 2" key="1">
    <citation type="journal article" date="2022" name="Hortic Res">
        <title>A haplotype resolved chromosomal level avocado genome allows analysis of novel avocado genes.</title>
        <authorList>
            <person name="Nath O."/>
            <person name="Fletcher S.J."/>
            <person name="Hayward A."/>
            <person name="Shaw L.M."/>
            <person name="Masouleh A.K."/>
            <person name="Furtado A."/>
            <person name="Henry R.J."/>
            <person name="Mitter N."/>
        </authorList>
    </citation>
    <scope>NUCLEOTIDE SEQUENCE [LARGE SCALE GENOMIC DNA]</scope>
    <source>
        <strain evidence="2">cv. Hass</strain>
    </source>
</reference>
<accession>A0ACC2MK04</accession>
<dbReference type="Proteomes" id="UP001234297">
    <property type="component" value="Chromosome 2"/>
</dbReference>
<comment type="caution">
    <text evidence="1">The sequence shown here is derived from an EMBL/GenBank/DDBJ whole genome shotgun (WGS) entry which is preliminary data.</text>
</comment>
<gene>
    <name evidence="1" type="ORF">MRB53_007712</name>
</gene>
<name>A0ACC2MK04_PERAE</name>